<reference evidence="3" key="2">
    <citation type="submission" date="2012-08" db="EMBL/GenBank/DDBJ databases">
        <title>Whole-genome sequence of Nocardiopsis alba strain ATCC BAA-2165 associated with honeybees.</title>
        <authorList>
            <person name="Qiao J."/>
            <person name="Chen L."/>
            <person name="Li Y."/>
            <person name="Wang J."/>
            <person name="Zhang W."/>
            <person name="Chen S."/>
        </authorList>
    </citation>
    <scope>NUCLEOTIDE SEQUENCE [LARGE SCALE GENOMIC DNA]</scope>
    <source>
        <strain evidence="3">ATCC BAA-2165 / BE74</strain>
    </source>
</reference>
<protein>
    <submittedName>
        <fullName evidence="2">Uncharacterized protein</fullName>
    </submittedName>
</protein>
<keyword evidence="1" id="KW-1133">Transmembrane helix</keyword>
<organism evidence="2 3">
    <name type="scientific">Nocardiopsis alba (strain ATCC BAA-2165 / BE74)</name>
    <dbReference type="NCBI Taxonomy" id="1205910"/>
    <lineage>
        <taxon>Bacteria</taxon>
        <taxon>Bacillati</taxon>
        <taxon>Actinomycetota</taxon>
        <taxon>Actinomycetes</taxon>
        <taxon>Streptosporangiales</taxon>
        <taxon>Nocardiopsidaceae</taxon>
        <taxon>Nocardiopsis</taxon>
    </lineage>
</organism>
<evidence type="ECO:0000313" key="2">
    <source>
        <dbReference type="EMBL" id="AFR09752.1"/>
    </source>
</evidence>
<dbReference type="Proteomes" id="UP000003779">
    <property type="component" value="Chromosome"/>
</dbReference>
<reference evidence="2 3" key="1">
    <citation type="journal article" date="2012" name="J. Bacteriol.">
        <title>Whole-Genome Sequence of Nocardiopsis alba Strain ATCC BAA-2165, Associated with Honeybees.</title>
        <authorList>
            <person name="Qiao J."/>
            <person name="Chen L."/>
            <person name="Li Y."/>
            <person name="Wang J."/>
            <person name="Zhang W."/>
            <person name="Chen S."/>
        </authorList>
    </citation>
    <scope>NUCLEOTIDE SEQUENCE [LARGE SCALE GENOMIC DNA]</scope>
    <source>
        <strain evidence="3">ATCC BAA-2165 / BE74</strain>
    </source>
</reference>
<accession>J7LGL8</accession>
<dbReference type="KEGG" id="nal:B005_2090"/>
<keyword evidence="1" id="KW-0472">Membrane</keyword>
<feature type="transmembrane region" description="Helical" evidence="1">
    <location>
        <begin position="20"/>
        <end position="43"/>
    </location>
</feature>
<evidence type="ECO:0000256" key="1">
    <source>
        <dbReference type="SAM" id="Phobius"/>
    </source>
</evidence>
<gene>
    <name evidence="2" type="ordered locus">B005_2090</name>
</gene>
<proteinExistence type="predicted"/>
<keyword evidence="1" id="KW-0812">Transmembrane</keyword>
<name>J7LGL8_NOCAA</name>
<dbReference type="EMBL" id="CP003788">
    <property type="protein sequence ID" value="AFR09752.1"/>
    <property type="molecule type" value="Genomic_DNA"/>
</dbReference>
<sequence length="73" mass="8290">MNDTGSVDRWMVLRHGVPNLAVFLLLSYAGWAYALAALLLWYTPMFIWVARERRRHAADSHRLTSSAEGESAI</sequence>
<dbReference type="AlphaFoldDB" id="J7LGL8"/>
<dbReference type="HOGENOM" id="CLU_2701028_0_0_11"/>
<evidence type="ECO:0000313" key="3">
    <source>
        <dbReference type="Proteomes" id="UP000003779"/>
    </source>
</evidence>